<dbReference type="HOGENOM" id="CLU_1213087_0_0_9"/>
<reference evidence="2 4" key="1">
    <citation type="submission" date="2007-08" db="EMBL/GenBank/DDBJ databases">
        <title>Draft genome sequence of Clostridium leptum (DSM 753).</title>
        <authorList>
            <person name="Sudarsanam P."/>
            <person name="Ley R."/>
            <person name="Guruge J."/>
            <person name="Turnbaugh P.J."/>
            <person name="Mahowald M."/>
            <person name="Liep D."/>
            <person name="Gordon J."/>
        </authorList>
    </citation>
    <scope>NUCLEOTIDE SEQUENCE [LARGE SCALE GENOMIC DNA]</scope>
    <source>
        <strain evidence="2 4">DSM 753</strain>
    </source>
</reference>
<name>A7VTD8_9FIRM</name>
<proteinExistence type="predicted"/>
<evidence type="ECO:0000256" key="1">
    <source>
        <dbReference type="SAM" id="MobiDB-lite"/>
    </source>
</evidence>
<accession>A7VTD8</accession>
<reference evidence="3 5" key="3">
    <citation type="submission" date="2017-07" db="EMBL/GenBank/DDBJ databases">
        <title>Prevalence of linear plasmids in Cutibacterium (Propionibacterium) acnes isolates obtained from prostatic tissue.</title>
        <authorList>
            <person name="Davidsson S."/>
            <person name="Carlsson J."/>
            <person name="Molling P."/>
            <person name="Andren O."/>
            <person name="Andersson S.-O."/>
            <person name="Brzuszkiewicz E."/>
            <person name="Poehlein A."/>
            <person name="Al-Zeer M."/>
            <person name="Brinkmann V."/>
            <person name="Scavenius C."/>
            <person name="Nazipi S."/>
            <person name="Soderquist B."/>
            <person name="Bruggemann H."/>
        </authorList>
    </citation>
    <scope>NUCLEOTIDE SEQUENCE [LARGE SCALE GENOMIC DNA]</scope>
    <source>
        <strain evidence="3 5">DSM 753</strain>
    </source>
</reference>
<feature type="compositionally biased region" description="Basic and acidic residues" evidence="1">
    <location>
        <begin position="207"/>
        <end position="216"/>
    </location>
</feature>
<comment type="caution">
    <text evidence="2">The sequence shown here is derived from an EMBL/GenBank/DDBJ whole genome shotgun (WGS) entry which is preliminary data.</text>
</comment>
<dbReference type="EMBL" id="NOXF01000017">
    <property type="protein sequence ID" value="PEQ23383.1"/>
    <property type="molecule type" value="Genomic_DNA"/>
</dbReference>
<dbReference type="AlphaFoldDB" id="A7VTD8"/>
<protein>
    <submittedName>
        <fullName evidence="2">Uncharacterized protein</fullName>
    </submittedName>
</protein>
<evidence type="ECO:0000313" key="3">
    <source>
        <dbReference type="EMBL" id="PEQ23383.1"/>
    </source>
</evidence>
<feature type="region of interest" description="Disordered" evidence="1">
    <location>
        <begin position="201"/>
        <end position="228"/>
    </location>
</feature>
<evidence type="ECO:0000313" key="5">
    <source>
        <dbReference type="Proteomes" id="UP000220611"/>
    </source>
</evidence>
<dbReference type="EMBL" id="ABCB02000018">
    <property type="protein sequence ID" value="EDO61434.1"/>
    <property type="molecule type" value="Genomic_DNA"/>
</dbReference>
<keyword evidence="5" id="KW-1185">Reference proteome</keyword>
<dbReference type="Proteomes" id="UP000003490">
    <property type="component" value="Unassembled WGS sequence"/>
</dbReference>
<dbReference type="Proteomes" id="UP000220611">
    <property type="component" value="Unassembled WGS sequence"/>
</dbReference>
<evidence type="ECO:0000313" key="4">
    <source>
        <dbReference type="Proteomes" id="UP000003490"/>
    </source>
</evidence>
<evidence type="ECO:0000313" key="2">
    <source>
        <dbReference type="EMBL" id="EDO61434.1"/>
    </source>
</evidence>
<organism evidence="2 4">
    <name type="scientific">[Clostridium] leptum DSM 753</name>
    <dbReference type="NCBI Taxonomy" id="428125"/>
    <lineage>
        <taxon>Bacteria</taxon>
        <taxon>Bacillati</taxon>
        <taxon>Bacillota</taxon>
        <taxon>Clostridia</taxon>
        <taxon>Eubacteriales</taxon>
        <taxon>Oscillospiraceae</taxon>
        <taxon>Oscillospiraceae incertae sedis</taxon>
    </lineage>
</organism>
<reference evidence="2 4" key="2">
    <citation type="submission" date="2007-08" db="EMBL/GenBank/DDBJ databases">
        <authorList>
            <person name="Fulton L."/>
            <person name="Clifton S."/>
            <person name="Fulton B."/>
            <person name="Xu J."/>
            <person name="Minx P."/>
            <person name="Pepin K.H."/>
            <person name="Johnson M."/>
            <person name="Thiruvilangam P."/>
            <person name="Bhonagiri V."/>
            <person name="Nash W.E."/>
            <person name="Wang C."/>
            <person name="Mardis E.R."/>
            <person name="Wilson R.K."/>
        </authorList>
    </citation>
    <scope>NUCLEOTIDE SEQUENCE [LARGE SCALE GENOMIC DNA]</scope>
    <source>
        <strain evidence="2 4">DSM 753</strain>
    </source>
</reference>
<sequence>MIKNNESFDNLINYFDSEQYKQLMKGFISVSETAESLLDKFSFNILDSMTSALINISKSFEQRQSKILFDCLEVLKNVPLDSLDWNSSSNREVQLDDKSVERVSNIIETAIPDEASEKQSLENFLKTHEHTIGFVLALISILLELYFGLFPPSNNQSESFEENNQTTVQYLEADLSLQKELSLSIQELTQLLKDQNYPIEDISSGVNEDKDPERQENNCNIDDDISDP</sequence>
<gene>
    <name evidence="3" type="ORF">CH238_13960</name>
    <name evidence="2" type="ORF">CLOLEP_01830</name>
</gene>